<proteinExistence type="predicted"/>
<sequence length="78" mass="8174">MKKITETMNTIPATMATHAAALKTLGVWCCGGGGGATTVEVGAAEVSDVSLMTRMMPKETIVAAMDYLCSSYEPCPDR</sequence>
<gene>
    <name evidence="1" type="ordered locus">MULP_05496</name>
</gene>
<dbReference type="KEGG" id="mli:MULP_05496"/>
<dbReference type="Proteomes" id="UP000011157">
    <property type="component" value="Chromosome"/>
</dbReference>
<name>L7VEE8_MYCL1</name>
<dbReference type="HOGENOM" id="CLU_2618225_0_0_11"/>
<evidence type="ECO:0000313" key="2">
    <source>
        <dbReference type="Proteomes" id="UP000011157"/>
    </source>
</evidence>
<dbReference type="EMBL" id="CP003899">
    <property type="protein sequence ID" value="AGC64915.1"/>
    <property type="molecule type" value="Genomic_DNA"/>
</dbReference>
<accession>L7VEE8</accession>
<reference evidence="1 2" key="1">
    <citation type="journal article" date="2013" name="J. Bacteriol.">
        <title>Complete Genome Sequence of the Frog Pathogen Mycobacterium ulcerans Ecovar Liflandii.</title>
        <authorList>
            <person name="Tobias N.J."/>
            <person name="Doig K.D."/>
            <person name="Medema M.H."/>
            <person name="Chen H."/>
            <person name="Haring V."/>
            <person name="Moore R."/>
            <person name="Seemann T."/>
            <person name="Stinear T.P."/>
        </authorList>
    </citation>
    <scope>NUCLEOTIDE SEQUENCE [LARGE SCALE GENOMIC DNA]</scope>
    <source>
        <strain evidence="1 2">128FXT</strain>
    </source>
</reference>
<dbReference type="AlphaFoldDB" id="L7VEE8"/>
<organism evidence="1 2">
    <name type="scientific">Mycobacterium liflandii (strain 128FXT)</name>
    <dbReference type="NCBI Taxonomy" id="459424"/>
    <lineage>
        <taxon>Bacteria</taxon>
        <taxon>Bacillati</taxon>
        <taxon>Actinomycetota</taxon>
        <taxon>Actinomycetes</taxon>
        <taxon>Mycobacteriales</taxon>
        <taxon>Mycobacteriaceae</taxon>
        <taxon>Mycobacterium</taxon>
        <taxon>Mycobacterium ulcerans group</taxon>
    </lineage>
</organism>
<keyword evidence="2" id="KW-1185">Reference proteome</keyword>
<protein>
    <submittedName>
        <fullName evidence="1">Uncharacterized protein</fullName>
    </submittedName>
</protein>
<evidence type="ECO:0000313" key="1">
    <source>
        <dbReference type="EMBL" id="AGC64915.1"/>
    </source>
</evidence>